<gene>
    <name evidence="2" type="ORF">A6302_01109</name>
</gene>
<dbReference type="RefSeq" id="WP_342586216.1">
    <property type="nucleotide sequence ID" value="NZ_MCRJ01000018.1"/>
</dbReference>
<dbReference type="EMBL" id="MCRJ01000018">
    <property type="protein sequence ID" value="ODN71596.1"/>
    <property type="molecule type" value="Genomic_DNA"/>
</dbReference>
<sequence>MPYVHVRRGLDARLTRALAYDLAALVEEEDGVAGVWAGGTFHLLGGHEEVGEEEAGDA</sequence>
<proteinExistence type="predicted"/>
<dbReference type="Proteomes" id="UP000094622">
    <property type="component" value="Unassembled WGS sequence"/>
</dbReference>
<evidence type="ECO:0000313" key="3">
    <source>
        <dbReference type="Proteomes" id="UP000094622"/>
    </source>
</evidence>
<evidence type="ECO:0000259" key="1">
    <source>
        <dbReference type="Pfam" id="PF21028"/>
    </source>
</evidence>
<reference evidence="2 3" key="1">
    <citation type="submission" date="2016-07" db="EMBL/GenBank/DDBJ databases">
        <title>Draft Genome Sequence of Methylobrevis pamukkalensis PK2.</title>
        <authorList>
            <person name="Vasilenko O.V."/>
            <person name="Doronina N.V."/>
            <person name="Shmareva M.N."/>
            <person name="Tarlachkov S.V."/>
            <person name="Mustakhimov I."/>
            <person name="Trotsenko Y.A."/>
        </authorList>
    </citation>
    <scope>NUCLEOTIDE SEQUENCE [LARGE SCALE GENOMIC DNA]</scope>
    <source>
        <strain evidence="2 3">PK2</strain>
    </source>
</reference>
<accession>A0A1E3H751</accession>
<name>A0A1E3H751_9HYPH</name>
<protein>
    <recommendedName>
        <fullName evidence="1">DUF1285 domain-containing protein</fullName>
    </recommendedName>
</protein>
<organism evidence="2 3">
    <name type="scientific">Methylobrevis pamukkalensis</name>
    <dbReference type="NCBI Taxonomy" id="1439726"/>
    <lineage>
        <taxon>Bacteria</taxon>
        <taxon>Pseudomonadati</taxon>
        <taxon>Pseudomonadota</taxon>
        <taxon>Alphaproteobacteria</taxon>
        <taxon>Hyphomicrobiales</taxon>
        <taxon>Pleomorphomonadaceae</taxon>
        <taxon>Methylobrevis</taxon>
    </lineage>
</organism>
<dbReference type="InterPro" id="IPR023361">
    <property type="entry name" value="DUF1285_beta_roll_sf"/>
</dbReference>
<dbReference type="AlphaFoldDB" id="A0A1E3H751"/>
<feature type="domain" description="DUF1285" evidence="1">
    <location>
        <begin position="2"/>
        <end position="44"/>
    </location>
</feature>
<dbReference type="InterPro" id="IPR048342">
    <property type="entry name" value="DUF1285_C"/>
</dbReference>
<dbReference type="Pfam" id="PF21028">
    <property type="entry name" value="DUF1285_C"/>
    <property type="match status" value="1"/>
</dbReference>
<keyword evidence="3" id="KW-1185">Reference proteome</keyword>
<comment type="caution">
    <text evidence="2">The sequence shown here is derived from an EMBL/GenBank/DDBJ whole genome shotgun (WGS) entry which is preliminary data.</text>
</comment>
<dbReference type="Gene3D" id="2.30.270.10">
    <property type="entry name" value="duf1285 protein"/>
    <property type="match status" value="1"/>
</dbReference>
<evidence type="ECO:0000313" key="2">
    <source>
        <dbReference type="EMBL" id="ODN71596.1"/>
    </source>
</evidence>